<sequence length="535" mass="61432">MQGIMVLEKNQRSQGAEEFWLGGYSQSDRWMELSLSWVCRHIPHLQDITNSVLPTLSQMMQNPTSSAPPVDMGPFPFVFRPSVAIPQFCVAYRWWEDEAINMLWAYDFNDISQAIRFGLFHDESSPRSSLLSRNMQFINECLFAASKPYDHCRLSELPHLQKVEEILLRSSIPQRPLLTWNWIPTISGGSSDPRSIALEIEAESYFHFQQIAFEDIVRSALGYKAVSVEWFLQQHTSLYALLVDHLRMYPEELLLYLKIEKHLRARSPFAHHAFSQCIMAIQPEGKHDMPSHDTPGFAFIAAPIQQLFKNHSSSLSTIFKVLSVLAVRFQKAYRHSDQMNWFEPFETSLPLLEDCLSSSATDFAGALTQTDKCLFDGLSRGTHIEEDAMLSEALIYWQRLSNSVLECCSGLPHLVPYLQACTLELYEARNYYSLMAILDGLRKYIAIGSNIFRDFAASRTVTPAHLIPPKILPLIDPSHNFVSYRQRYNQHPGIPFLQPHIREFKQRGESVEQSLFRLFQTTTSSQREDHGQVST</sequence>
<evidence type="ECO:0000313" key="1">
    <source>
        <dbReference type="EMBL" id="CRL31407.1"/>
    </source>
</evidence>
<organism evidence="1 2">
    <name type="scientific">Penicillium camemberti (strain FM 013)</name>
    <dbReference type="NCBI Taxonomy" id="1429867"/>
    <lineage>
        <taxon>Eukaryota</taxon>
        <taxon>Fungi</taxon>
        <taxon>Dikarya</taxon>
        <taxon>Ascomycota</taxon>
        <taxon>Pezizomycotina</taxon>
        <taxon>Eurotiomycetes</taxon>
        <taxon>Eurotiomycetidae</taxon>
        <taxon>Eurotiales</taxon>
        <taxon>Aspergillaceae</taxon>
        <taxon>Penicillium</taxon>
    </lineage>
</organism>
<keyword evidence="2" id="KW-1185">Reference proteome</keyword>
<name>A0A0G4PZ07_PENC3</name>
<dbReference type="STRING" id="1429867.A0A0G4PZ07"/>
<proteinExistence type="predicted"/>
<protein>
    <submittedName>
        <fullName evidence="1">Str. FM013</fullName>
    </submittedName>
</protein>
<dbReference type="EMBL" id="HG793312">
    <property type="protein sequence ID" value="CRL31407.1"/>
    <property type="molecule type" value="Genomic_DNA"/>
</dbReference>
<dbReference type="Proteomes" id="UP000053732">
    <property type="component" value="Unassembled WGS sequence"/>
</dbReference>
<evidence type="ECO:0000313" key="2">
    <source>
        <dbReference type="Proteomes" id="UP000053732"/>
    </source>
</evidence>
<reference evidence="1 2" key="1">
    <citation type="journal article" date="2014" name="Nat. Commun.">
        <title>Multiple recent horizontal transfers of a large genomic region in cheese making fungi.</title>
        <authorList>
            <person name="Cheeseman K."/>
            <person name="Ropars J."/>
            <person name="Renault P."/>
            <person name="Dupont J."/>
            <person name="Gouzy J."/>
            <person name="Branca A."/>
            <person name="Abraham A.L."/>
            <person name="Ceppi M."/>
            <person name="Conseiller E."/>
            <person name="Debuchy R."/>
            <person name="Malagnac F."/>
            <person name="Goarin A."/>
            <person name="Silar P."/>
            <person name="Lacoste S."/>
            <person name="Sallet E."/>
            <person name="Bensimon A."/>
            <person name="Giraud T."/>
            <person name="Brygoo Y."/>
        </authorList>
    </citation>
    <scope>NUCLEOTIDE SEQUENCE [LARGE SCALE GENOMIC DNA]</scope>
    <source>
        <strain evidence="2">FM 013</strain>
    </source>
</reference>
<dbReference type="AlphaFoldDB" id="A0A0G4PZ07"/>
<accession>A0A0G4PZ07</accession>
<gene>
    <name evidence="1" type="ORF">PCAMFM013_S3Jg000018</name>
</gene>